<dbReference type="OrthoDB" id="10264062at2759"/>
<feature type="non-terminal residue" evidence="1">
    <location>
        <position position="40"/>
    </location>
</feature>
<evidence type="ECO:0000313" key="2">
    <source>
        <dbReference type="Proteomes" id="UP000299102"/>
    </source>
</evidence>
<dbReference type="AlphaFoldDB" id="A0A4C1YHX2"/>
<name>A0A4C1YHX2_EUMVA</name>
<sequence>MLCITEQATNDVKYVEWRPNDTIMIDSETPDQEWAVVNTI</sequence>
<evidence type="ECO:0000313" key="1">
    <source>
        <dbReference type="EMBL" id="GBP74650.1"/>
    </source>
</evidence>
<keyword evidence="2" id="KW-1185">Reference proteome</keyword>
<reference evidence="1 2" key="1">
    <citation type="journal article" date="2019" name="Commun. Biol.">
        <title>The bagworm genome reveals a unique fibroin gene that provides high tensile strength.</title>
        <authorList>
            <person name="Kono N."/>
            <person name="Nakamura H."/>
            <person name="Ohtoshi R."/>
            <person name="Tomita M."/>
            <person name="Numata K."/>
            <person name="Arakawa K."/>
        </authorList>
    </citation>
    <scope>NUCLEOTIDE SEQUENCE [LARGE SCALE GENOMIC DNA]</scope>
</reference>
<gene>
    <name evidence="1" type="ORF">EVAR_51575_1</name>
</gene>
<proteinExistence type="predicted"/>
<dbReference type="EMBL" id="BGZK01001217">
    <property type="protein sequence ID" value="GBP74650.1"/>
    <property type="molecule type" value="Genomic_DNA"/>
</dbReference>
<accession>A0A4C1YHX2</accession>
<organism evidence="1 2">
    <name type="scientific">Eumeta variegata</name>
    <name type="common">Bagworm moth</name>
    <name type="synonym">Eumeta japonica</name>
    <dbReference type="NCBI Taxonomy" id="151549"/>
    <lineage>
        <taxon>Eukaryota</taxon>
        <taxon>Metazoa</taxon>
        <taxon>Ecdysozoa</taxon>
        <taxon>Arthropoda</taxon>
        <taxon>Hexapoda</taxon>
        <taxon>Insecta</taxon>
        <taxon>Pterygota</taxon>
        <taxon>Neoptera</taxon>
        <taxon>Endopterygota</taxon>
        <taxon>Lepidoptera</taxon>
        <taxon>Glossata</taxon>
        <taxon>Ditrysia</taxon>
        <taxon>Tineoidea</taxon>
        <taxon>Psychidae</taxon>
        <taxon>Oiketicinae</taxon>
        <taxon>Eumeta</taxon>
    </lineage>
</organism>
<dbReference type="Proteomes" id="UP000299102">
    <property type="component" value="Unassembled WGS sequence"/>
</dbReference>
<protein>
    <submittedName>
        <fullName evidence="1">Uncharacterized protein</fullName>
    </submittedName>
</protein>
<comment type="caution">
    <text evidence="1">The sequence shown here is derived from an EMBL/GenBank/DDBJ whole genome shotgun (WGS) entry which is preliminary data.</text>
</comment>